<dbReference type="Proteomes" id="UP000605897">
    <property type="component" value="Unassembled WGS sequence"/>
</dbReference>
<organism evidence="2 3">
    <name type="scientific">Amycolatopsis deserti</name>
    <dbReference type="NCBI Taxonomy" id="185696"/>
    <lineage>
        <taxon>Bacteria</taxon>
        <taxon>Bacillati</taxon>
        <taxon>Actinomycetota</taxon>
        <taxon>Actinomycetes</taxon>
        <taxon>Pseudonocardiales</taxon>
        <taxon>Pseudonocardiaceae</taxon>
        <taxon>Amycolatopsis</taxon>
    </lineage>
</organism>
<comment type="caution">
    <text evidence="2">The sequence shown here is derived from an EMBL/GenBank/DDBJ whole genome shotgun (WGS) entry which is preliminary data.</text>
</comment>
<dbReference type="InterPro" id="IPR015330">
    <property type="entry name" value="DNA_primase/pol_bifunc_N"/>
</dbReference>
<reference evidence="3" key="1">
    <citation type="journal article" date="2019" name="Int. J. Syst. Evol. Microbiol.">
        <title>The Global Catalogue of Microorganisms (GCM) 10K type strain sequencing project: providing services to taxonomists for standard genome sequencing and annotation.</title>
        <authorList>
            <consortium name="The Broad Institute Genomics Platform"/>
            <consortium name="The Broad Institute Genome Sequencing Center for Infectious Disease"/>
            <person name="Wu L."/>
            <person name="Ma J."/>
        </authorList>
    </citation>
    <scope>NUCLEOTIDE SEQUENCE [LARGE SCALE GENOMIC DNA]</scope>
    <source>
        <strain evidence="3">CGMCC 4.7677</strain>
    </source>
</reference>
<dbReference type="SMART" id="SM00943">
    <property type="entry name" value="Prim-Pol"/>
    <property type="match status" value="1"/>
</dbReference>
<dbReference type="RefSeq" id="WP_191247089.1">
    <property type="nucleotide sequence ID" value="NZ_BNAU01000006.1"/>
</dbReference>
<feature type="domain" description="DNA primase/polymerase bifunctional N-terminal" evidence="1">
    <location>
        <begin position="13"/>
        <end position="206"/>
    </location>
</feature>
<evidence type="ECO:0000313" key="2">
    <source>
        <dbReference type="EMBL" id="GHF10535.1"/>
    </source>
</evidence>
<dbReference type="CDD" id="cd04859">
    <property type="entry name" value="Prim_Pol"/>
    <property type="match status" value="1"/>
</dbReference>
<protein>
    <submittedName>
        <fullName evidence="2">DNA primase</fullName>
    </submittedName>
</protein>
<name>A0ABQ3JC08_9PSEU</name>
<sequence>MTTRTADALLAAALDAASRGWHVFPLAPGRKYPALHGATDCPGTGACAGGHLGWEQRATTDPDRIRAAWSRAPYNIGVATGPSGLCVIDLDTLKPGETEADIPEPWRSNGDRSGEDALANLAVRAGEELPGDTLTVRTPSEGLHLYYAAPDGVELRNTEGDRGRGLGWKIDTRAWGGYVVGPGSLITGRAYEFIYNGHVAPLPEWLADRLTPAPLPAAPVTPIRPKASRPRYLEAAIRAECAKVHQAPKNQRNATLFAAAVALGQLVAGGALSAEEHETALLTAAGRHVAEGAYTERQARKTIASGLRTGHNRPRRIA</sequence>
<dbReference type="Pfam" id="PF09250">
    <property type="entry name" value="Prim-Pol"/>
    <property type="match status" value="1"/>
</dbReference>
<dbReference type="SUPFAM" id="SSF56747">
    <property type="entry name" value="Prim-pol domain"/>
    <property type="match status" value="1"/>
</dbReference>
<evidence type="ECO:0000313" key="3">
    <source>
        <dbReference type="Proteomes" id="UP000605897"/>
    </source>
</evidence>
<evidence type="ECO:0000259" key="1">
    <source>
        <dbReference type="SMART" id="SM00943"/>
    </source>
</evidence>
<gene>
    <name evidence="2" type="ORF">GCM10017786_50260</name>
</gene>
<keyword evidence="3" id="KW-1185">Reference proteome</keyword>
<accession>A0ABQ3JC08</accession>
<proteinExistence type="predicted"/>
<dbReference type="EMBL" id="BNAU01000006">
    <property type="protein sequence ID" value="GHF10535.1"/>
    <property type="molecule type" value="Genomic_DNA"/>
</dbReference>